<sequence length="472" mass="51276">MNSNTDLDVALSFTSEPSALTVSEISDFSIYSQAENDTGTTSVPERAAQPLDTNSEFHVNDYLTSKIPGDGDSQIKTTHISDELKSQVKKETQDAADIPIPTMLRRADTTPGAFHQPGIGSDRTAYPSTRDEEAPQDLSFAGEHLVSATLVADQHTGEFVVAKPVSWQKRPSILLLVAVILLLTLTAGLSTGLTKRADEDDEIDIAQESFSDVPSEFYNISSFDRQASFVVAWGENSTCAKSLASPAVEIYCNGAAVLVIDDTQQASCSRQSSTAMTCVLQKAAVEATVIFSCGGNAEAHDLAAISLVSATVFNDCSSRLDHDDIGFAIFGGEAIQYSSHGEFCRDYQNSNIWIIENSDRCGVNKKETFLDSHIQTEEDGTIRSVNQVYCYATKYCEDRRSCVDNLCQATGECTNLAVDTIQQDISTEITDPRCSFAPGAGPTLDVMRSVVGNRWGNRDDFLHRSSRDSKEL</sequence>
<gene>
    <name evidence="3" type="ORF">PHATRDRAFT_42738</name>
</gene>
<keyword evidence="4" id="KW-1185">Reference proteome</keyword>
<dbReference type="Proteomes" id="UP000000759">
    <property type="component" value="Chromosome 1"/>
</dbReference>
<keyword evidence="2" id="KW-0812">Transmembrane</keyword>
<proteinExistence type="predicted"/>
<dbReference type="PaxDb" id="2850-Phatr42738"/>
<evidence type="ECO:0000256" key="2">
    <source>
        <dbReference type="SAM" id="Phobius"/>
    </source>
</evidence>
<accession>B7FPD0</accession>
<feature type="transmembrane region" description="Helical" evidence="2">
    <location>
        <begin position="173"/>
        <end position="193"/>
    </location>
</feature>
<dbReference type="KEGG" id="pti:PHATRDRAFT_42738"/>
<name>B7FPD0_PHATC</name>
<reference evidence="3 4" key="1">
    <citation type="journal article" date="2008" name="Nature">
        <title>The Phaeodactylum genome reveals the evolutionary history of diatom genomes.</title>
        <authorList>
            <person name="Bowler C."/>
            <person name="Allen A.E."/>
            <person name="Badger J.H."/>
            <person name="Grimwood J."/>
            <person name="Jabbari K."/>
            <person name="Kuo A."/>
            <person name="Maheswari U."/>
            <person name="Martens C."/>
            <person name="Maumus F."/>
            <person name="Otillar R.P."/>
            <person name="Rayko E."/>
            <person name="Salamov A."/>
            <person name="Vandepoele K."/>
            <person name="Beszteri B."/>
            <person name="Gruber A."/>
            <person name="Heijde M."/>
            <person name="Katinka M."/>
            <person name="Mock T."/>
            <person name="Valentin K."/>
            <person name="Verret F."/>
            <person name="Berges J.A."/>
            <person name="Brownlee C."/>
            <person name="Cadoret J.P."/>
            <person name="Chiovitti A."/>
            <person name="Choi C.J."/>
            <person name="Coesel S."/>
            <person name="De Martino A."/>
            <person name="Detter J.C."/>
            <person name="Durkin C."/>
            <person name="Falciatore A."/>
            <person name="Fournet J."/>
            <person name="Haruta M."/>
            <person name="Huysman M.J."/>
            <person name="Jenkins B.D."/>
            <person name="Jiroutova K."/>
            <person name="Jorgensen R.E."/>
            <person name="Joubert Y."/>
            <person name="Kaplan A."/>
            <person name="Kroger N."/>
            <person name="Kroth P.G."/>
            <person name="La Roche J."/>
            <person name="Lindquist E."/>
            <person name="Lommer M."/>
            <person name="Martin-Jezequel V."/>
            <person name="Lopez P.J."/>
            <person name="Lucas S."/>
            <person name="Mangogna M."/>
            <person name="McGinnis K."/>
            <person name="Medlin L.K."/>
            <person name="Montsant A."/>
            <person name="Oudot-Le Secq M.P."/>
            <person name="Napoli C."/>
            <person name="Obornik M."/>
            <person name="Parker M.S."/>
            <person name="Petit J.L."/>
            <person name="Porcel B.M."/>
            <person name="Poulsen N."/>
            <person name="Robison M."/>
            <person name="Rychlewski L."/>
            <person name="Rynearson T.A."/>
            <person name="Schmutz J."/>
            <person name="Shapiro H."/>
            <person name="Siaut M."/>
            <person name="Stanley M."/>
            <person name="Sussman M.R."/>
            <person name="Taylor A.R."/>
            <person name="Vardi A."/>
            <person name="von Dassow P."/>
            <person name="Vyverman W."/>
            <person name="Willis A."/>
            <person name="Wyrwicz L.S."/>
            <person name="Rokhsar D.S."/>
            <person name="Weissenbach J."/>
            <person name="Armbrust E.V."/>
            <person name="Green B.R."/>
            <person name="Van de Peer Y."/>
            <person name="Grigoriev I.V."/>
        </authorList>
    </citation>
    <scope>NUCLEOTIDE SEQUENCE [LARGE SCALE GENOMIC DNA]</scope>
    <source>
        <strain evidence="3 4">CCAP 1055/1</strain>
    </source>
</reference>
<keyword evidence="2" id="KW-0472">Membrane</keyword>
<dbReference type="InParanoid" id="B7FPD0"/>
<dbReference type="AlphaFoldDB" id="B7FPD0"/>
<dbReference type="HOGENOM" id="CLU_579350_0_0_1"/>
<reference evidence="4" key="2">
    <citation type="submission" date="2008-08" db="EMBL/GenBank/DDBJ databases">
        <authorList>
            <consortium name="Diatom Consortium"/>
            <person name="Grigoriev I."/>
            <person name="Grimwood J."/>
            <person name="Kuo A."/>
            <person name="Otillar R.P."/>
            <person name="Salamov A."/>
            <person name="Detter J.C."/>
            <person name="Lindquist E."/>
            <person name="Shapiro H."/>
            <person name="Lucas S."/>
            <person name="Glavina del Rio T."/>
            <person name="Pitluck S."/>
            <person name="Rokhsar D."/>
            <person name="Bowler C."/>
        </authorList>
    </citation>
    <scope>GENOME REANNOTATION</scope>
    <source>
        <strain evidence="4">CCAP 1055/1</strain>
    </source>
</reference>
<evidence type="ECO:0000313" key="3">
    <source>
        <dbReference type="EMBL" id="EEC51152.1"/>
    </source>
</evidence>
<dbReference type="RefSeq" id="XP_002176689.1">
    <property type="nucleotide sequence ID" value="XM_002176653.1"/>
</dbReference>
<evidence type="ECO:0000313" key="4">
    <source>
        <dbReference type="Proteomes" id="UP000000759"/>
    </source>
</evidence>
<dbReference type="EMBL" id="CM000605">
    <property type="protein sequence ID" value="EEC51152.1"/>
    <property type="molecule type" value="Genomic_DNA"/>
</dbReference>
<dbReference type="GeneID" id="7196369"/>
<protein>
    <submittedName>
        <fullName evidence="3">Uncharacterized protein</fullName>
    </submittedName>
</protein>
<organism evidence="3 4">
    <name type="scientific">Phaeodactylum tricornutum (strain CCAP 1055/1)</name>
    <dbReference type="NCBI Taxonomy" id="556484"/>
    <lineage>
        <taxon>Eukaryota</taxon>
        <taxon>Sar</taxon>
        <taxon>Stramenopiles</taxon>
        <taxon>Ochrophyta</taxon>
        <taxon>Bacillariophyta</taxon>
        <taxon>Bacillariophyceae</taxon>
        <taxon>Bacillariophycidae</taxon>
        <taxon>Naviculales</taxon>
        <taxon>Phaeodactylaceae</taxon>
        <taxon>Phaeodactylum</taxon>
    </lineage>
</organism>
<evidence type="ECO:0000256" key="1">
    <source>
        <dbReference type="SAM" id="MobiDB-lite"/>
    </source>
</evidence>
<feature type="region of interest" description="Disordered" evidence="1">
    <location>
        <begin position="108"/>
        <end position="131"/>
    </location>
</feature>
<keyword evidence="2" id="KW-1133">Transmembrane helix</keyword>